<gene>
    <name evidence="2" type="ORF">ECPE_LOCUS13837</name>
</gene>
<evidence type="ECO:0000256" key="1">
    <source>
        <dbReference type="SAM" id="Phobius"/>
    </source>
</evidence>
<sequence>MNTQTHPKAIKTPPLASCLLVELHRVAQADSASTDPFYVRFLYRNSTSTESPEPIPLWPPSCGPAFVARKQQYLCPLRSLESAIRGTYVLQTQANQCVEKTRNESFYTLIQPECTVSVSMFGIVLLQFFLLLCLFFRMRRNACKLRAVHVLP</sequence>
<keyword evidence="1" id="KW-1133">Transmembrane helix</keyword>
<dbReference type="Gene3D" id="3.40.50.1240">
    <property type="entry name" value="Phosphoglycerate mutase-like"/>
    <property type="match status" value="1"/>
</dbReference>
<dbReference type="Proteomes" id="UP000272942">
    <property type="component" value="Unassembled WGS sequence"/>
</dbReference>
<name>A0A183B3Q2_9TREM</name>
<protein>
    <submittedName>
        <fullName evidence="4">DUF3707 domain-containing protein</fullName>
    </submittedName>
</protein>
<evidence type="ECO:0000313" key="3">
    <source>
        <dbReference type="Proteomes" id="UP000272942"/>
    </source>
</evidence>
<dbReference type="SUPFAM" id="SSF53254">
    <property type="entry name" value="Phosphoglycerate mutase-like"/>
    <property type="match status" value="1"/>
</dbReference>
<reference evidence="2 3" key="2">
    <citation type="submission" date="2018-11" db="EMBL/GenBank/DDBJ databases">
        <authorList>
            <consortium name="Pathogen Informatics"/>
        </authorList>
    </citation>
    <scope>NUCLEOTIDE SEQUENCE [LARGE SCALE GENOMIC DNA]</scope>
    <source>
        <strain evidence="2 3">Egypt</strain>
    </source>
</reference>
<organism evidence="4">
    <name type="scientific">Echinostoma caproni</name>
    <dbReference type="NCBI Taxonomy" id="27848"/>
    <lineage>
        <taxon>Eukaryota</taxon>
        <taxon>Metazoa</taxon>
        <taxon>Spiralia</taxon>
        <taxon>Lophotrochozoa</taxon>
        <taxon>Platyhelminthes</taxon>
        <taxon>Trematoda</taxon>
        <taxon>Digenea</taxon>
        <taxon>Plagiorchiida</taxon>
        <taxon>Echinostomata</taxon>
        <taxon>Echinostomatoidea</taxon>
        <taxon>Echinostomatidae</taxon>
        <taxon>Echinostoma</taxon>
    </lineage>
</organism>
<proteinExistence type="predicted"/>
<dbReference type="WBParaSite" id="ECPE_0001387701-mRNA-1">
    <property type="protein sequence ID" value="ECPE_0001387701-mRNA-1"/>
    <property type="gene ID" value="ECPE_0001387701"/>
</dbReference>
<dbReference type="InterPro" id="IPR029033">
    <property type="entry name" value="His_PPase_superfam"/>
</dbReference>
<keyword evidence="3" id="KW-1185">Reference proteome</keyword>
<dbReference type="EMBL" id="UZAN01056095">
    <property type="protein sequence ID" value="VDP91109.1"/>
    <property type="molecule type" value="Genomic_DNA"/>
</dbReference>
<evidence type="ECO:0000313" key="2">
    <source>
        <dbReference type="EMBL" id="VDP91109.1"/>
    </source>
</evidence>
<keyword evidence="1" id="KW-0472">Membrane</keyword>
<dbReference type="AlphaFoldDB" id="A0A183B3Q2"/>
<evidence type="ECO:0000313" key="4">
    <source>
        <dbReference type="WBParaSite" id="ECPE_0001387701-mRNA-1"/>
    </source>
</evidence>
<feature type="transmembrane region" description="Helical" evidence="1">
    <location>
        <begin position="116"/>
        <end position="136"/>
    </location>
</feature>
<keyword evidence="1" id="KW-0812">Transmembrane</keyword>
<accession>A0A183B3Q2</accession>
<reference evidence="4" key="1">
    <citation type="submission" date="2016-06" db="UniProtKB">
        <authorList>
            <consortium name="WormBaseParasite"/>
        </authorList>
    </citation>
    <scope>IDENTIFICATION</scope>
</reference>